<dbReference type="GO" id="GO:0016567">
    <property type="term" value="P:protein ubiquitination"/>
    <property type="evidence" value="ECO:0007669"/>
    <property type="project" value="InterPro"/>
</dbReference>
<comment type="caution">
    <text evidence="3">The sequence shown here is derived from an EMBL/GenBank/DDBJ whole genome shotgun (WGS) entry which is preliminary data.</text>
</comment>
<name>A0A9N8E920_9STRA</name>
<evidence type="ECO:0000259" key="2">
    <source>
        <dbReference type="SMART" id="SM00504"/>
    </source>
</evidence>
<proteinExistence type="predicted"/>
<dbReference type="AlphaFoldDB" id="A0A9N8E920"/>
<dbReference type="InterPro" id="IPR013083">
    <property type="entry name" value="Znf_RING/FYVE/PHD"/>
</dbReference>
<dbReference type="Proteomes" id="UP001153069">
    <property type="component" value="Unassembled WGS sequence"/>
</dbReference>
<dbReference type="Pfam" id="PF04564">
    <property type="entry name" value="U-box"/>
    <property type="match status" value="1"/>
</dbReference>
<dbReference type="EMBL" id="CAICTM010000680">
    <property type="protein sequence ID" value="CAB9514891.1"/>
    <property type="molecule type" value="Genomic_DNA"/>
</dbReference>
<keyword evidence="4" id="KW-1185">Reference proteome</keyword>
<feature type="domain" description="U-box" evidence="2">
    <location>
        <begin position="178"/>
        <end position="240"/>
    </location>
</feature>
<sequence length="342" mass="36842">MTTLVFVVETTVVHANDPSAGVPLPSDFFQFEETVSSGQHARAGESPSSSGAQESEATDMEMGLALHLSAAMAASNQAVDHAQSISTRTSTTTTRPPLLCPLTEQPLQDPVVNPANGVSYERSAIDCEEDTNLYPPNRVLKDYLHAVQVLQEASATMDSPNTNASSKKARATKDLFALFFCSITGEVLRDPVIDHEGNTYERSAIMDWIQQHGDSPITRNPLSAQQLYDNITLFEVIIQETLLLQQQGTAIDELQAFEMAVSTPGDTGFAQAAYDSSQYVGSLPVHPQDGTTPPGNNDNNVTEQGQQEVNMKDAVVGGVVLICMLASFMGLVRFSKFLLAGD</sequence>
<dbReference type="GO" id="GO:0004842">
    <property type="term" value="F:ubiquitin-protein transferase activity"/>
    <property type="evidence" value="ECO:0007669"/>
    <property type="project" value="InterPro"/>
</dbReference>
<dbReference type="InterPro" id="IPR052085">
    <property type="entry name" value="WD-SAM-U-box"/>
</dbReference>
<dbReference type="SUPFAM" id="SSF57850">
    <property type="entry name" value="RING/U-box"/>
    <property type="match status" value="2"/>
</dbReference>
<feature type="region of interest" description="Disordered" evidence="1">
    <location>
        <begin position="35"/>
        <end position="58"/>
    </location>
</feature>
<organism evidence="3 4">
    <name type="scientific">Seminavis robusta</name>
    <dbReference type="NCBI Taxonomy" id="568900"/>
    <lineage>
        <taxon>Eukaryota</taxon>
        <taxon>Sar</taxon>
        <taxon>Stramenopiles</taxon>
        <taxon>Ochrophyta</taxon>
        <taxon>Bacillariophyta</taxon>
        <taxon>Bacillariophyceae</taxon>
        <taxon>Bacillariophycidae</taxon>
        <taxon>Naviculales</taxon>
        <taxon>Naviculaceae</taxon>
        <taxon>Seminavis</taxon>
    </lineage>
</organism>
<dbReference type="CDD" id="cd16655">
    <property type="entry name" value="RING-Ubox_WDSUB1-like"/>
    <property type="match status" value="1"/>
</dbReference>
<evidence type="ECO:0000256" key="1">
    <source>
        <dbReference type="SAM" id="MobiDB-lite"/>
    </source>
</evidence>
<evidence type="ECO:0000313" key="3">
    <source>
        <dbReference type="EMBL" id="CAB9514891.1"/>
    </source>
</evidence>
<accession>A0A9N8E920</accession>
<feature type="compositionally biased region" description="Polar residues" evidence="1">
    <location>
        <begin position="289"/>
        <end position="302"/>
    </location>
</feature>
<feature type="region of interest" description="Disordered" evidence="1">
    <location>
        <begin position="282"/>
        <end position="302"/>
    </location>
</feature>
<dbReference type="PANTHER" id="PTHR46573">
    <property type="entry name" value="WD REPEAT, SAM AND U-BOX DOMAIN-CONTAINING PROTEIN 1"/>
    <property type="match status" value="1"/>
</dbReference>
<gene>
    <name evidence="3" type="ORF">SEMRO_681_G186400.1</name>
</gene>
<dbReference type="PANTHER" id="PTHR46573:SF1">
    <property type="entry name" value="WD REPEAT, SAM AND U-BOX DOMAIN-CONTAINING PROTEIN 1"/>
    <property type="match status" value="1"/>
</dbReference>
<feature type="compositionally biased region" description="Polar residues" evidence="1">
    <location>
        <begin position="46"/>
        <end position="55"/>
    </location>
</feature>
<dbReference type="Gene3D" id="3.30.40.10">
    <property type="entry name" value="Zinc/RING finger domain, C3HC4 (zinc finger)"/>
    <property type="match status" value="2"/>
</dbReference>
<dbReference type="SMART" id="SM00504">
    <property type="entry name" value="Ubox"/>
    <property type="match status" value="1"/>
</dbReference>
<evidence type="ECO:0000313" key="4">
    <source>
        <dbReference type="Proteomes" id="UP001153069"/>
    </source>
</evidence>
<protein>
    <submittedName>
        <fullName evidence="3">U-box domain-containing protein</fullName>
    </submittedName>
</protein>
<dbReference type="InterPro" id="IPR003613">
    <property type="entry name" value="Ubox_domain"/>
</dbReference>
<reference evidence="3" key="1">
    <citation type="submission" date="2020-06" db="EMBL/GenBank/DDBJ databases">
        <authorList>
            <consortium name="Plant Systems Biology data submission"/>
        </authorList>
    </citation>
    <scope>NUCLEOTIDE SEQUENCE</scope>
    <source>
        <strain evidence="3">D6</strain>
    </source>
</reference>
<dbReference type="OrthoDB" id="156568at2759"/>